<sequence length="354" mass="40608">MQKVIRRTALAKGQAQRKAMIAAKKQRRTDYKEFVKQQQQRESALSQVARKERLNRKDDWLRGPLAAKRDSGAEAGNYGALSPQLLNLPKIPRHLRRKYINVVAGERVCIIRGRNKGNIYEVDSVDAETETVTLRNAIKVDQKVPEWVSKLYGTGRPYYTLDVPIPLDDVRLVVGLVDDTTGITRDVLVRHIDVGPPFLEREVGSTIPKHTRYISGENIEIPWSQPKTVQHKDEEQDTLRMEVDVHSWTPSLLSPPFQSSILDELRNKFSKYRSRHDPEWVKEKLIEDYRQEYLKSRTLLTPAGELQAKRLAEKENARLAKLDSDGNVIMNVETSTFIERFMKQTAEKAKLGTA</sequence>
<evidence type="ECO:0008006" key="4">
    <source>
        <dbReference type="Google" id="ProtNLM"/>
    </source>
</evidence>
<gene>
    <name evidence="2" type="ORF">Egran_06634</name>
</gene>
<dbReference type="PANTHER" id="PTHR12903">
    <property type="entry name" value="MITOCHONDRIAL RIBOSOMAL PROTEIN L24"/>
    <property type="match status" value="1"/>
</dbReference>
<evidence type="ECO:0000313" key="3">
    <source>
        <dbReference type="Proteomes" id="UP000243515"/>
    </source>
</evidence>
<dbReference type="GO" id="GO:0005840">
    <property type="term" value="C:ribosome"/>
    <property type="evidence" value="ECO:0007669"/>
    <property type="project" value="InterPro"/>
</dbReference>
<dbReference type="InterPro" id="IPR003256">
    <property type="entry name" value="Ribosomal_uL24"/>
</dbReference>
<dbReference type="GO" id="GO:0003735">
    <property type="term" value="F:structural constituent of ribosome"/>
    <property type="evidence" value="ECO:0007669"/>
    <property type="project" value="InterPro"/>
</dbReference>
<keyword evidence="3" id="KW-1185">Reference proteome</keyword>
<comment type="caution">
    <text evidence="2">The sequence shown here is derived from an EMBL/GenBank/DDBJ whole genome shotgun (WGS) entry which is preliminary data.</text>
</comment>
<comment type="similarity">
    <text evidence="1">Belongs to the universal ribosomal protein uL24 family.</text>
</comment>
<dbReference type="SUPFAM" id="SSF50104">
    <property type="entry name" value="Translation proteins SH3-like domain"/>
    <property type="match status" value="1"/>
</dbReference>
<evidence type="ECO:0000313" key="2">
    <source>
        <dbReference type="EMBL" id="OXV05598.1"/>
    </source>
</evidence>
<dbReference type="EMBL" id="NPHW01006708">
    <property type="protein sequence ID" value="OXV05598.1"/>
    <property type="molecule type" value="Genomic_DNA"/>
</dbReference>
<dbReference type="InterPro" id="IPR008991">
    <property type="entry name" value="Translation_prot_SH3-like_sf"/>
</dbReference>
<accession>A0A232LNL5</accession>
<reference evidence="2 3" key="1">
    <citation type="journal article" date="2015" name="Environ. Microbiol.">
        <title>Metagenome sequence of Elaphomyces granulatus from sporocarp tissue reveals Ascomycota ectomycorrhizal fingerprints of genome expansion and a Proteobacteria-rich microbiome.</title>
        <authorList>
            <person name="Quandt C.A."/>
            <person name="Kohler A."/>
            <person name="Hesse C.N."/>
            <person name="Sharpton T.J."/>
            <person name="Martin F."/>
            <person name="Spatafora J.W."/>
        </authorList>
    </citation>
    <scope>NUCLEOTIDE SEQUENCE [LARGE SCALE GENOMIC DNA]</scope>
    <source>
        <strain evidence="2 3">OSC145934</strain>
    </source>
</reference>
<evidence type="ECO:0000256" key="1">
    <source>
        <dbReference type="ARBA" id="ARBA00010618"/>
    </source>
</evidence>
<dbReference type="OrthoDB" id="359154at2759"/>
<name>A0A232LNL5_9EURO</name>
<protein>
    <recommendedName>
        <fullName evidence="4">KOW domain-containing protein</fullName>
    </recommendedName>
</protein>
<dbReference type="AlphaFoldDB" id="A0A232LNL5"/>
<dbReference type="Pfam" id="PF22682">
    <property type="entry name" value="Ribosomal_uL24m-like"/>
    <property type="match status" value="1"/>
</dbReference>
<dbReference type="GO" id="GO:0006412">
    <property type="term" value="P:translation"/>
    <property type="evidence" value="ECO:0007669"/>
    <property type="project" value="InterPro"/>
</dbReference>
<dbReference type="Proteomes" id="UP000243515">
    <property type="component" value="Unassembled WGS sequence"/>
</dbReference>
<organism evidence="2 3">
    <name type="scientific">Elaphomyces granulatus</name>
    <dbReference type="NCBI Taxonomy" id="519963"/>
    <lineage>
        <taxon>Eukaryota</taxon>
        <taxon>Fungi</taxon>
        <taxon>Dikarya</taxon>
        <taxon>Ascomycota</taxon>
        <taxon>Pezizomycotina</taxon>
        <taxon>Eurotiomycetes</taxon>
        <taxon>Eurotiomycetidae</taxon>
        <taxon>Eurotiales</taxon>
        <taxon>Elaphomycetaceae</taxon>
        <taxon>Elaphomyces</taxon>
    </lineage>
</organism>
<proteinExistence type="inferred from homology"/>